<keyword evidence="1" id="KW-1133">Transmembrane helix</keyword>
<dbReference type="EMBL" id="JAUSTM010000001">
    <property type="protein sequence ID" value="MDQ0221508.1"/>
    <property type="molecule type" value="Genomic_DNA"/>
</dbReference>
<organism evidence="2 3">
    <name type="scientific">Streptococcus moroccensis</name>
    <dbReference type="NCBI Taxonomy" id="1451356"/>
    <lineage>
        <taxon>Bacteria</taxon>
        <taxon>Bacillati</taxon>
        <taxon>Bacillota</taxon>
        <taxon>Bacilli</taxon>
        <taxon>Lactobacillales</taxon>
        <taxon>Streptococcaceae</taxon>
        <taxon>Streptococcus</taxon>
    </lineage>
</organism>
<feature type="transmembrane region" description="Helical" evidence="1">
    <location>
        <begin position="6"/>
        <end position="22"/>
    </location>
</feature>
<dbReference type="Proteomes" id="UP001223079">
    <property type="component" value="Unassembled WGS sequence"/>
</dbReference>
<keyword evidence="1" id="KW-0472">Membrane</keyword>
<keyword evidence="3" id="KW-1185">Reference proteome</keyword>
<sequence>MTKVWLYVLIVSVIVILIYLLWRLNRLENLVRHYKLKNQEGVGAWTRTRNPLFLVLAFFQGIYCLADWINTGFEPSDAYRFLLLVGLPLYLYFRDDT</sequence>
<protein>
    <submittedName>
        <fullName evidence="2">Protein-S-isoprenylcysteine O-methyltransferase Ste14</fullName>
    </submittedName>
</protein>
<feature type="transmembrane region" description="Helical" evidence="1">
    <location>
        <begin position="77"/>
        <end position="93"/>
    </location>
</feature>
<gene>
    <name evidence="2" type="ORF">J2S23_000039</name>
</gene>
<evidence type="ECO:0000313" key="3">
    <source>
        <dbReference type="Proteomes" id="UP001223079"/>
    </source>
</evidence>
<comment type="caution">
    <text evidence="2">The sequence shown here is derived from an EMBL/GenBank/DDBJ whole genome shotgun (WGS) entry which is preliminary data.</text>
</comment>
<keyword evidence="1" id="KW-0812">Transmembrane</keyword>
<dbReference type="RefSeq" id="WP_307120748.1">
    <property type="nucleotide sequence ID" value="NZ_JAUSTM010000001.1"/>
</dbReference>
<proteinExistence type="predicted"/>
<evidence type="ECO:0000256" key="1">
    <source>
        <dbReference type="SAM" id="Phobius"/>
    </source>
</evidence>
<feature type="transmembrane region" description="Helical" evidence="1">
    <location>
        <begin position="52"/>
        <end position="71"/>
    </location>
</feature>
<accession>A0ABT9YQA7</accession>
<name>A0ABT9YQA7_9STRE</name>
<reference evidence="2 3" key="1">
    <citation type="submission" date="2023-07" db="EMBL/GenBank/DDBJ databases">
        <title>Genomic Encyclopedia of Type Strains, Phase IV (KMG-IV): sequencing the most valuable type-strain genomes for metagenomic binning, comparative biology and taxonomic classification.</title>
        <authorList>
            <person name="Goeker M."/>
        </authorList>
    </citation>
    <scope>NUCLEOTIDE SEQUENCE [LARGE SCALE GENOMIC DNA]</scope>
    <source>
        <strain evidence="2 3">DSM 105143</strain>
    </source>
</reference>
<evidence type="ECO:0000313" key="2">
    <source>
        <dbReference type="EMBL" id="MDQ0221508.1"/>
    </source>
</evidence>